<reference evidence="1 2" key="1">
    <citation type="submission" date="2020-04" db="EMBL/GenBank/DDBJ databases">
        <authorList>
            <person name="Wallbank WR R."/>
            <person name="Pardo Diaz C."/>
            <person name="Kozak K."/>
            <person name="Martin S."/>
            <person name="Jiggins C."/>
            <person name="Moest M."/>
            <person name="Warren A I."/>
            <person name="Byers J.R.P. K."/>
            <person name="Montejo-Kovacevich G."/>
            <person name="Yen C E."/>
        </authorList>
    </citation>
    <scope>NUCLEOTIDE SEQUENCE [LARGE SCALE GENOMIC DNA]</scope>
</reference>
<organism evidence="1 2">
    <name type="scientific">Arctia plantaginis</name>
    <name type="common">Wood tiger moth</name>
    <name type="synonym">Phalaena plantaginis</name>
    <dbReference type="NCBI Taxonomy" id="874455"/>
    <lineage>
        <taxon>Eukaryota</taxon>
        <taxon>Metazoa</taxon>
        <taxon>Ecdysozoa</taxon>
        <taxon>Arthropoda</taxon>
        <taxon>Hexapoda</taxon>
        <taxon>Insecta</taxon>
        <taxon>Pterygota</taxon>
        <taxon>Neoptera</taxon>
        <taxon>Endopterygota</taxon>
        <taxon>Lepidoptera</taxon>
        <taxon>Glossata</taxon>
        <taxon>Ditrysia</taxon>
        <taxon>Noctuoidea</taxon>
        <taxon>Erebidae</taxon>
        <taxon>Arctiinae</taxon>
        <taxon>Arctia</taxon>
    </lineage>
</organism>
<name>A0A8S1A8E8_ARCPL</name>
<gene>
    <name evidence="1" type="ORF">APLA_LOCUS9275</name>
</gene>
<evidence type="ECO:0000313" key="1">
    <source>
        <dbReference type="EMBL" id="CAB3240851.1"/>
    </source>
</evidence>
<sequence length="140" mass="15695">MPGPEANLTISRRHLAIVRYMCQRQFVYEKLLRYTRAPSSLCTSATASRKVCATLAQPYACPLSNTIHTSFIIHCVTTFHNTKGLQEAFLWHSPCQYTGIGMDLDGCELASTGRYMGTNKGRAEIRSFMKNQGDIILLVM</sequence>
<dbReference type="OrthoDB" id="5984008at2759"/>
<proteinExistence type="predicted"/>
<comment type="caution">
    <text evidence="1">The sequence shown here is derived from an EMBL/GenBank/DDBJ whole genome shotgun (WGS) entry which is preliminary data.</text>
</comment>
<dbReference type="Proteomes" id="UP000494256">
    <property type="component" value="Unassembled WGS sequence"/>
</dbReference>
<accession>A0A8S1A8E8</accession>
<dbReference type="EMBL" id="CADEBD010000309">
    <property type="protein sequence ID" value="CAB3240851.1"/>
    <property type="molecule type" value="Genomic_DNA"/>
</dbReference>
<evidence type="ECO:0000313" key="2">
    <source>
        <dbReference type="Proteomes" id="UP000494256"/>
    </source>
</evidence>
<dbReference type="AlphaFoldDB" id="A0A8S1A8E8"/>
<protein>
    <submittedName>
        <fullName evidence="1">Uncharacterized protein</fullName>
    </submittedName>
</protein>